<keyword evidence="2" id="KW-0472">Membrane</keyword>
<feature type="transmembrane region" description="Helical" evidence="2">
    <location>
        <begin position="33"/>
        <end position="51"/>
    </location>
</feature>
<dbReference type="Proteomes" id="UP000064967">
    <property type="component" value="Chromosome"/>
</dbReference>
<dbReference type="EMBL" id="CP012333">
    <property type="protein sequence ID" value="AKU94416.1"/>
    <property type="molecule type" value="Genomic_DNA"/>
</dbReference>
<evidence type="ECO:0000256" key="1">
    <source>
        <dbReference type="SAM" id="MobiDB-lite"/>
    </source>
</evidence>
<sequence length="76" mass="7992">MASTDGRLGIGLMAMGAFVVAGIFRLCVGISDAAYLVVAGMALAALGMALIDPDERTSQASTLRRAPRPRERGWIQ</sequence>
<feature type="transmembrane region" description="Helical" evidence="2">
    <location>
        <begin position="6"/>
        <end position="26"/>
    </location>
</feature>
<keyword evidence="2" id="KW-0812">Transmembrane</keyword>
<dbReference type="KEGG" id="llu:AKJ09_01080"/>
<keyword evidence="2" id="KW-1133">Transmembrane helix</keyword>
<organism evidence="3 4">
    <name type="scientific">Labilithrix luteola</name>
    <dbReference type="NCBI Taxonomy" id="1391654"/>
    <lineage>
        <taxon>Bacteria</taxon>
        <taxon>Pseudomonadati</taxon>
        <taxon>Myxococcota</taxon>
        <taxon>Polyangia</taxon>
        <taxon>Polyangiales</taxon>
        <taxon>Labilitrichaceae</taxon>
        <taxon>Labilithrix</taxon>
    </lineage>
</organism>
<name>A0A0K1PLZ6_9BACT</name>
<proteinExistence type="predicted"/>
<dbReference type="AlphaFoldDB" id="A0A0K1PLZ6"/>
<dbReference type="STRING" id="1391654.AKJ09_01080"/>
<gene>
    <name evidence="3" type="ORF">AKJ09_01080</name>
</gene>
<protein>
    <submittedName>
        <fullName evidence="3">Uncharacterized protein</fullName>
    </submittedName>
</protein>
<evidence type="ECO:0000313" key="4">
    <source>
        <dbReference type="Proteomes" id="UP000064967"/>
    </source>
</evidence>
<evidence type="ECO:0000313" key="3">
    <source>
        <dbReference type="EMBL" id="AKU94416.1"/>
    </source>
</evidence>
<reference evidence="3 4" key="1">
    <citation type="submission" date="2015-08" db="EMBL/GenBank/DDBJ databases">
        <authorList>
            <person name="Babu N.S."/>
            <person name="Beckwith C.J."/>
            <person name="Beseler K.G."/>
            <person name="Brison A."/>
            <person name="Carone J.V."/>
            <person name="Caskin T.P."/>
            <person name="Diamond M."/>
            <person name="Durham M.E."/>
            <person name="Foxe J.M."/>
            <person name="Go M."/>
            <person name="Henderson B.A."/>
            <person name="Jones I.B."/>
            <person name="McGettigan J.A."/>
            <person name="Micheletti S.J."/>
            <person name="Nasrallah M.E."/>
            <person name="Ortiz D."/>
            <person name="Piller C.R."/>
            <person name="Privatt S.R."/>
            <person name="Schneider S.L."/>
            <person name="Sharp S."/>
            <person name="Smith T.C."/>
            <person name="Stanton J.D."/>
            <person name="Ullery H.E."/>
            <person name="Wilson R.J."/>
            <person name="Serrano M.G."/>
            <person name="Buck G."/>
            <person name="Lee V."/>
            <person name="Wang Y."/>
            <person name="Carvalho R."/>
            <person name="Voegtly L."/>
            <person name="Shi R."/>
            <person name="Duckworth R."/>
            <person name="Johnson A."/>
            <person name="Loviza R."/>
            <person name="Walstead R."/>
            <person name="Shah Z."/>
            <person name="Kiflezghi M."/>
            <person name="Wade K."/>
            <person name="Ball S.L."/>
            <person name="Bradley K.W."/>
            <person name="Asai D.J."/>
            <person name="Bowman C.A."/>
            <person name="Russell D.A."/>
            <person name="Pope W.H."/>
            <person name="Jacobs-Sera D."/>
            <person name="Hendrix R.W."/>
            <person name="Hatfull G.F."/>
        </authorList>
    </citation>
    <scope>NUCLEOTIDE SEQUENCE [LARGE SCALE GENOMIC DNA]</scope>
    <source>
        <strain evidence="3 4">DSM 27648</strain>
    </source>
</reference>
<keyword evidence="4" id="KW-1185">Reference proteome</keyword>
<evidence type="ECO:0000256" key="2">
    <source>
        <dbReference type="SAM" id="Phobius"/>
    </source>
</evidence>
<accession>A0A0K1PLZ6</accession>
<feature type="region of interest" description="Disordered" evidence="1">
    <location>
        <begin position="56"/>
        <end position="76"/>
    </location>
</feature>